<feature type="region of interest" description="Disordered" evidence="1">
    <location>
        <begin position="207"/>
        <end position="254"/>
    </location>
</feature>
<dbReference type="EMBL" id="JARKIF010000002">
    <property type="protein sequence ID" value="KAJ7647420.1"/>
    <property type="molecule type" value="Genomic_DNA"/>
</dbReference>
<sequence>MHNLPPSNLLAQRQDVSDTITTMDYEPVAASAPILRASQVILPPETATSLPRHATRGRLSDRELFAIAVAMFGLGILLLGASIVRLMCRRRRVGSAVDTCEKGLSAPRNLDDSTWGTHAGEKYRQSQEPLCSSTSASTAPRIVGFAPTESTELTKILEQFEQRLHQEETDIALALHFALGDKETGSCAPFLEDQTTTVGKRVGAVRNRARQGSNASASSQSTTVSAARFSSPSGSTSSLTSVASSTSDLSESEAEDVVYEVTRAQTHSMEVQRGKLISWETAGGVKLLVTEASSTTLQTASSLETVDLDEFPLPP</sequence>
<comment type="caution">
    <text evidence="3">The sequence shown here is derived from an EMBL/GenBank/DDBJ whole genome shotgun (WGS) entry which is preliminary data.</text>
</comment>
<feature type="compositionally biased region" description="Low complexity" evidence="1">
    <location>
        <begin position="210"/>
        <end position="249"/>
    </location>
</feature>
<protein>
    <submittedName>
        <fullName evidence="3">Uncharacterized protein</fullName>
    </submittedName>
</protein>
<keyword evidence="2" id="KW-1133">Transmembrane helix</keyword>
<keyword evidence="4" id="KW-1185">Reference proteome</keyword>
<name>A0AAD7G0K3_9AGAR</name>
<evidence type="ECO:0000313" key="3">
    <source>
        <dbReference type="EMBL" id="KAJ7647420.1"/>
    </source>
</evidence>
<evidence type="ECO:0000313" key="4">
    <source>
        <dbReference type="Proteomes" id="UP001221142"/>
    </source>
</evidence>
<evidence type="ECO:0000256" key="2">
    <source>
        <dbReference type="SAM" id="Phobius"/>
    </source>
</evidence>
<organism evidence="3 4">
    <name type="scientific">Roridomyces roridus</name>
    <dbReference type="NCBI Taxonomy" id="1738132"/>
    <lineage>
        <taxon>Eukaryota</taxon>
        <taxon>Fungi</taxon>
        <taxon>Dikarya</taxon>
        <taxon>Basidiomycota</taxon>
        <taxon>Agaricomycotina</taxon>
        <taxon>Agaricomycetes</taxon>
        <taxon>Agaricomycetidae</taxon>
        <taxon>Agaricales</taxon>
        <taxon>Marasmiineae</taxon>
        <taxon>Mycenaceae</taxon>
        <taxon>Roridomyces</taxon>
    </lineage>
</organism>
<proteinExistence type="predicted"/>
<keyword evidence="2" id="KW-0472">Membrane</keyword>
<accession>A0AAD7G0K3</accession>
<keyword evidence="2" id="KW-0812">Transmembrane</keyword>
<dbReference type="Proteomes" id="UP001221142">
    <property type="component" value="Unassembled WGS sequence"/>
</dbReference>
<evidence type="ECO:0000256" key="1">
    <source>
        <dbReference type="SAM" id="MobiDB-lite"/>
    </source>
</evidence>
<dbReference type="AlphaFoldDB" id="A0AAD7G0K3"/>
<reference evidence="3" key="1">
    <citation type="submission" date="2023-03" db="EMBL/GenBank/DDBJ databases">
        <title>Massive genome expansion in bonnet fungi (Mycena s.s.) driven by repeated elements and novel gene families across ecological guilds.</title>
        <authorList>
            <consortium name="Lawrence Berkeley National Laboratory"/>
            <person name="Harder C.B."/>
            <person name="Miyauchi S."/>
            <person name="Viragh M."/>
            <person name="Kuo A."/>
            <person name="Thoen E."/>
            <person name="Andreopoulos B."/>
            <person name="Lu D."/>
            <person name="Skrede I."/>
            <person name="Drula E."/>
            <person name="Henrissat B."/>
            <person name="Morin E."/>
            <person name="Kohler A."/>
            <person name="Barry K."/>
            <person name="LaButti K."/>
            <person name="Morin E."/>
            <person name="Salamov A."/>
            <person name="Lipzen A."/>
            <person name="Mereny Z."/>
            <person name="Hegedus B."/>
            <person name="Baldrian P."/>
            <person name="Stursova M."/>
            <person name="Weitz H."/>
            <person name="Taylor A."/>
            <person name="Grigoriev I.V."/>
            <person name="Nagy L.G."/>
            <person name="Martin F."/>
            <person name="Kauserud H."/>
        </authorList>
    </citation>
    <scope>NUCLEOTIDE SEQUENCE</scope>
    <source>
        <strain evidence="3">9284</strain>
    </source>
</reference>
<feature type="transmembrane region" description="Helical" evidence="2">
    <location>
        <begin position="64"/>
        <end position="84"/>
    </location>
</feature>
<gene>
    <name evidence="3" type="ORF">FB45DRAFT_893389</name>
</gene>